<comment type="caution">
    <text evidence="1">The sequence shown here is derived from an EMBL/GenBank/DDBJ whole genome shotgun (WGS) entry which is preliminary data.</text>
</comment>
<evidence type="ECO:0000313" key="2">
    <source>
        <dbReference type="Proteomes" id="UP000288395"/>
    </source>
</evidence>
<name>A0A432VT78_9GAMM</name>
<proteinExistence type="predicted"/>
<dbReference type="RefSeq" id="WP_126767724.1">
    <property type="nucleotide sequence ID" value="NZ_PIPJ01000007.1"/>
</dbReference>
<organism evidence="1 2">
    <name type="scientific">Aliidiomarina iranensis</name>
    <dbReference type="NCBI Taxonomy" id="1434071"/>
    <lineage>
        <taxon>Bacteria</taxon>
        <taxon>Pseudomonadati</taxon>
        <taxon>Pseudomonadota</taxon>
        <taxon>Gammaproteobacteria</taxon>
        <taxon>Alteromonadales</taxon>
        <taxon>Idiomarinaceae</taxon>
        <taxon>Aliidiomarina</taxon>
    </lineage>
</organism>
<dbReference type="Proteomes" id="UP000288395">
    <property type="component" value="Unassembled WGS sequence"/>
</dbReference>
<accession>A0A432VT78</accession>
<dbReference type="EMBL" id="PIPJ01000007">
    <property type="protein sequence ID" value="RUO19622.1"/>
    <property type="molecule type" value="Genomic_DNA"/>
</dbReference>
<evidence type="ECO:0000313" key="1">
    <source>
        <dbReference type="EMBL" id="RUO19622.1"/>
    </source>
</evidence>
<reference evidence="2" key="1">
    <citation type="journal article" date="2018" name="Front. Microbiol.">
        <title>Genome-Based Analysis Reveals the Taxonomy and Diversity of the Family Idiomarinaceae.</title>
        <authorList>
            <person name="Liu Y."/>
            <person name="Lai Q."/>
            <person name="Shao Z."/>
        </authorList>
    </citation>
    <scope>NUCLEOTIDE SEQUENCE [LARGE SCALE GENOMIC DNA]</scope>
    <source>
        <strain evidence="2">GBPy7</strain>
    </source>
</reference>
<dbReference type="OrthoDB" id="7107798at2"/>
<sequence>MEKILAKQKLWLDLKARHHILRIQAYFDTNNTVLVSFSRELLPKGVELGKDNFTKLDVHLLLMLDTVLNEEFNDLVIDLEVLMVSFI</sequence>
<dbReference type="AlphaFoldDB" id="A0A432VT78"/>
<protein>
    <submittedName>
        <fullName evidence="1">Uncharacterized protein</fullName>
    </submittedName>
</protein>
<gene>
    <name evidence="1" type="ORF">CWE08_09320</name>
</gene>
<keyword evidence="2" id="KW-1185">Reference proteome</keyword>